<accession>A0A7Y3RP75</accession>
<evidence type="ECO:0000256" key="6">
    <source>
        <dbReference type="ARBA" id="ARBA00023136"/>
    </source>
</evidence>
<evidence type="ECO:0000256" key="5">
    <source>
        <dbReference type="ARBA" id="ARBA00022692"/>
    </source>
</evidence>
<evidence type="ECO:0000313" key="9">
    <source>
        <dbReference type="EMBL" id="NNU17729.1"/>
    </source>
</evidence>
<dbReference type="GO" id="GO:0009279">
    <property type="term" value="C:cell outer membrane"/>
    <property type="evidence" value="ECO:0007669"/>
    <property type="project" value="UniProtKB-SubCell"/>
</dbReference>
<dbReference type="AlphaFoldDB" id="A0A7Y3RP75"/>
<organism evidence="9 10">
    <name type="scientific">Parvularcula mediterranea</name>
    <dbReference type="NCBI Taxonomy" id="2732508"/>
    <lineage>
        <taxon>Bacteria</taxon>
        <taxon>Pseudomonadati</taxon>
        <taxon>Pseudomonadota</taxon>
        <taxon>Alphaproteobacteria</taxon>
        <taxon>Parvularculales</taxon>
        <taxon>Parvularculaceae</taxon>
        <taxon>Parvularcula</taxon>
    </lineage>
</organism>
<dbReference type="PANTHER" id="PTHR30026">
    <property type="entry name" value="OUTER MEMBRANE PROTEIN TOLC"/>
    <property type="match status" value="1"/>
</dbReference>
<keyword evidence="10" id="KW-1185">Reference proteome</keyword>
<dbReference type="InterPro" id="IPR003423">
    <property type="entry name" value="OMP_efflux"/>
</dbReference>
<evidence type="ECO:0000313" key="10">
    <source>
        <dbReference type="Proteomes" id="UP000536835"/>
    </source>
</evidence>
<comment type="caution">
    <text evidence="9">The sequence shown here is derived from an EMBL/GenBank/DDBJ whole genome shotgun (WGS) entry which is preliminary data.</text>
</comment>
<evidence type="ECO:0000256" key="3">
    <source>
        <dbReference type="ARBA" id="ARBA00022448"/>
    </source>
</evidence>
<dbReference type="Proteomes" id="UP000536835">
    <property type="component" value="Unassembled WGS sequence"/>
</dbReference>
<reference evidence="9 10" key="1">
    <citation type="submission" date="2020-05" db="EMBL/GenBank/DDBJ databases">
        <title>Parvularcula mediterraneae sp. nov., isolated from polypropylene straw from shallow seawater of the seashore of Laganas in Zakynthos island, Greece.</title>
        <authorList>
            <person name="Szabo I."/>
            <person name="Al-Omari J."/>
            <person name="Rado J."/>
            <person name="Szerdahelyi G.S."/>
        </authorList>
    </citation>
    <scope>NUCLEOTIDE SEQUENCE [LARGE SCALE GENOMIC DNA]</scope>
    <source>
        <strain evidence="9 10">ZS-1/3</strain>
    </source>
</reference>
<dbReference type="Pfam" id="PF02321">
    <property type="entry name" value="OEP"/>
    <property type="match status" value="2"/>
</dbReference>
<keyword evidence="4" id="KW-1134">Transmembrane beta strand</keyword>
<evidence type="ECO:0000256" key="4">
    <source>
        <dbReference type="ARBA" id="ARBA00022452"/>
    </source>
</evidence>
<dbReference type="PANTHER" id="PTHR30026:SF20">
    <property type="entry name" value="OUTER MEMBRANE PROTEIN TOLC"/>
    <property type="match status" value="1"/>
</dbReference>
<keyword evidence="5" id="KW-0812">Transmembrane</keyword>
<comment type="subcellular location">
    <subcellularLocation>
        <location evidence="1">Cell outer membrane</location>
    </subcellularLocation>
</comment>
<dbReference type="SUPFAM" id="SSF56954">
    <property type="entry name" value="Outer membrane efflux proteins (OEP)"/>
    <property type="match status" value="1"/>
</dbReference>
<dbReference type="GO" id="GO:0015562">
    <property type="term" value="F:efflux transmembrane transporter activity"/>
    <property type="evidence" value="ECO:0007669"/>
    <property type="project" value="InterPro"/>
</dbReference>
<sequence length="438" mass="48487">MRRAFAYFVPFTILSGVASAQVDPGDPNSCRPLAEVIENARANDPRTNIAAADVDAAQAEIAQTRSRYLPQLQSVSRVGYGDGRLADNQIDNRVGIQASQHLFSFGAAGLAMNEARLERQAARFGLAGTDQEVALETAGAVVELWRVRSLVAIGEARLAAFEEDLSFVRDLHQAQMATSVFLTEVEANVSLEKLRLVRLRNEEIFAAARVARLAGPLNTCASEGGIRTFLATQNMRTLEQTVADALLLSPDIAELQTRAKAQRMARKRIGRERFPELSVSAFAAYEFDDFPNQTSGDQVDRVGLTLRTDLFPGGRIRAQRNAAAARARRFEAEADLRKTQLTEEITAAWTIVSSRNDVLDTLDVAIDALTEQRSLREEEYRFGAASHRDLLDATNALFDAQVQRIEAQSDYFQNGVALIFLTEARLQREDEPKADWQR</sequence>
<dbReference type="InterPro" id="IPR051906">
    <property type="entry name" value="TolC-like"/>
</dbReference>
<keyword evidence="6" id="KW-0472">Membrane</keyword>
<dbReference type="Gene3D" id="1.20.1600.10">
    <property type="entry name" value="Outer membrane efflux proteins (OEP)"/>
    <property type="match status" value="1"/>
</dbReference>
<evidence type="ECO:0000256" key="1">
    <source>
        <dbReference type="ARBA" id="ARBA00004442"/>
    </source>
</evidence>
<dbReference type="EMBL" id="JABFCX010000003">
    <property type="protein sequence ID" value="NNU17729.1"/>
    <property type="molecule type" value="Genomic_DNA"/>
</dbReference>
<dbReference type="GO" id="GO:1990281">
    <property type="term" value="C:efflux pump complex"/>
    <property type="evidence" value="ECO:0007669"/>
    <property type="project" value="TreeGrafter"/>
</dbReference>
<keyword evidence="8" id="KW-0732">Signal</keyword>
<protein>
    <submittedName>
        <fullName evidence="9">TolC family protein</fullName>
    </submittedName>
</protein>
<keyword evidence="3" id="KW-0813">Transport</keyword>
<feature type="chain" id="PRO_5031168974" evidence="8">
    <location>
        <begin position="21"/>
        <end position="438"/>
    </location>
</feature>
<comment type="similarity">
    <text evidence="2">Belongs to the outer membrane factor (OMF) (TC 1.B.17) family.</text>
</comment>
<dbReference type="GO" id="GO:0015288">
    <property type="term" value="F:porin activity"/>
    <property type="evidence" value="ECO:0007669"/>
    <property type="project" value="TreeGrafter"/>
</dbReference>
<evidence type="ECO:0000256" key="7">
    <source>
        <dbReference type="ARBA" id="ARBA00023237"/>
    </source>
</evidence>
<feature type="signal peptide" evidence="8">
    <location>
        <begin position="1"/>
        <end position="20"/>
    </location>
</feature>
<evidence type="ECO:0000256" key="8">
    <source>
        <dbReference type="SAM" id="SignalP"/>
    </source>
</evidence>
<proteinExistence type="inferred from homology"/>
<name>A0A7Y3RP75_9PROT</name>
<dbReference type="RefSeq" id="WP_173201428.1">
    <property type="nucleotide sequence ID" value="NZ_JABFCX010000003.1"/>
</dbReference>
<keyword evidence="7" id="KW-0998">Cell outer membrane</keyword>
<evidence type="ECO:0000256" key="2">
    <source>
        <dbReference type="ARBA" id="ARBA00007613"/>
    </source>
</evidence>
<gene>
    <name evidence="9" type="ORF">HK107_15465</name>
</gene>